<evidence type="ECO:0000313" key="2">
    <source>
        <dbReference type="Proteomes" id="UP000002945"/>
    </source>
</evidence>
<comment type="caution">
    <text evidence="1">The sequence shown here is derived from an EMBL/GenBank/DDBJ whole genome shotgun (WGS) entry which is preliminary data.</text>
</comment>
<accession>A9DN19</accession>
<gene>
    <name evidence="1" type="ORF">KAOT1_18072</name>
</gene>
<keyword evidence="2" id="KW-1185">Reference proteome</keyword>
<dbReference type="Proteomes" id="UP000002945">
    <property type="component" value="Unassembled WGS sequence"/>
</dbReference>
<proteinExistence type="predicted"/>
<protein>
    <submittedName>
        <fullName evidence="1">Uncharacterized protein</fullName>
    </submittedName>
</protein>
<sequence>MMIKMKYNYNQITMKKVLLYVSTLLFLSCICDDEGATIANETGLQFNLNGIHYFLTDYTVMLNPEDANDRMIEATFDNDTKTLLFFVMVEETNQIDEFILIENGVQYSSDPTYGDRETSITTHTDSTMEGTFRVTIKDRRDLPIFTFTNGVIDIKF</sequence>
<dbReference type="HOGENOM" id="CLU_1684271_0_0_10"/>
<dbReference type="EMBL" id="ABIB01000002">
    <property type="protein sequence ID" value="EDP97095.1"/>
    <property type="molecule type" value="Genomic_DNA"/>
</dbReference>
<name>A9DN19_9FLAO</name>
<reference evidence="1 2" key="1">
    <citation type="journal article" date="2011" name="J. Bacteriol.">
        <title>Genome sequence of the algicidal bacterium Kordia algicida OT-1.</title>
        <authorList>
            <person name="Lee H.S."/>
            <person name="Kang S.G."/>
            <person name="Kwon K.K."/>
            <person name="Lee J.H."/>
            <person name="Kim S.J."/>
        </authorList>
    </citation>
    <scope>NUCLEOTIDE SEQUENCE [LARGE SCALE GENOMIC DNA]</scope>
    <source>
        <strain evidence="1 2">OT-1</strain>
    </source>
</reference>
<dbReference type="PROSITE" id="PS51257">
    <property type="entry name" value="PROKAR_LIPOPROTEIN"/>
    <property type="match status" value="1"/>
</dbReference>
<evidence type="ECO:0000313" key="1">
    <source>
        <dbReference type="EMBL" id="EDP97095.1"/>
    </source>
</evidence>
<organism evidence="1 2">
    <name type="scientific">Kordia algicida OT-1</name>
    <dbReference type="NCBI Taxonomy" id="391587"/>
    <lineage>
        <taxon>Bacteria</taxon>
        <taxon>Pseudomonadati</taxon>
        <taxon>Bacteroidota</taxon>
        <taxon>Flavobacteriia</taxon>
        <taxon>Flavobacteriales</taxon>
        <taxon>Flavobacteriaceae</taxon>
        <taxon>Kordia</taxon>
    </lineage>
</organism>
<dbReference type="AlphaFoldDB" id="A9DN19"/>